<evidence type="ECO:0000313" key="4">
    <source>
        <dbReference type="Proteomes" id="UP001280121"/>
    </source>
</evidence>
<accession>A0AAD9WW25</accession>
<keyword evidence="4" id="KW-1185">Reference proteome</keyword>
<sequence length="117" mass="13064">IIQAKILLTQDKNYKKGFKFDYVWPILKDMQKFTDTDSATSAFQRQSGNNVSSQENSPTLESPTSTSHILSSFSLNITNDDIGGSSSKRPVGVKKIELTRMVDEQSSRIIDSMKEGQ</sequence>
<dbReference type="Pfam" id="PF14303">
    <property type="entry name" value="NAM-associated"/>
    <property type="match status" value="1"/>
</dbReference>
<feature type="non-terminal residue" evidence="3">
    <location>
        <position position="1"/>
    </location>
</feature>
<dbReference type="AlphaFoldDB" id="A0AAD9WW25"/>
<evidence type="ECO:0000313" key="3">
    <source>
        <dbReference type="EMBL" id="KAK2644718.1"/>
    </source>
</evidence>
<comment type="caution">
    <text evidence="3">The sequence shown here is derived from an EMBL/GenBank/DDBJ whole genome shotgun (WGS) entry which is preliminary data.</text>
</comment>
<proteinExistence type="predicted"/>
<organism evidence="3 4">
    <name type="scientific">Dipteronia dyeriana</name>
    <dbReference type="NCBI Taxonomy" id="168575"/>
    <lineage>
        <taxon>Eukaryota</taxon>
        <taxon>Viridiplantae</taxon>
        <taxon>Streptophyta</taxon>
        <taxon>Embryophyta</taxon>
        <taxon>Tracheophyta</taxon>
        <taxon>Spermatophyta</taxon>
        <taxon>Magnoliopsida</taxon>
        <taxon>eudicotyledons</taxon>
        <taxon>Gunneridae</taxon>
        <taxon>Pentapetalae</taxon>
        <taxon>rosids</taxon>
        <taxon>malvids</taxon>
        <taxon>Sapindales</taxon>
        <taxon>Sapindaceae</taxon>
        <taxon>Hippocastanoideae</taxon>
        <taxon>Acereae</taxon>
        <taxon>Dipteronia</taxon>
    </lineage>
</organism>
<gene>
    <name evidence="3" type="ORF">Ddye_019913</name>
</gene>
<protein>
    <recommendedName>
        <fullName evidence="2">No apical meristem-associated C-terminal domain-containing protein</fullName>
    </recommendedName>
</protein>
<feature type="domain" description="No apical meristem-associated C-terminal" evidence="2">
    <location>
        <begin position="16"/>
        <end position="113"/>
    </location>
</feature>
<evidence type="ECO:0000256" key="1">
    <source>
        <dbReference type="SAM" id="MobiDB-lite"/>
    </source>
</evidence>
<dbReference type="EMBL" id="JANJYI010000006">
    <property type="protein sequence ID" value="KAK2644718.1"/>
    <property type="molecule type" value="Genomic_DNA"/>
</dbReference>
<reference evidence="3" key="1">
    <citation type="journal article" date="2023" name="Plant J.">
        <title>Genome sequences and population genomics provide insights into the demographic history, inbreeding, and mutation load of two 'living fossil' tree species of Dipteronia.</title>
        <authorList>
            <person name="Feng Y."/>
            <person name="Comes H.P."/>
            <person name="Chen J."/>
            <person name="Zhu S."/>
            <person name="Lu R."/>
            <person name="Zhang X."/>
            <person name="Li P."/>
            <person name="Qiu J."/>
            <person name="Olsen K.M."/>
            <person name="Qiu Y."/>
        </authorList>
    </citation>
    <scope>NUCLEOTIDE SEQUENCE</scope>
    <source>
        <strain evidence="3">KIB01</strain>
    </source>
</reference>
<dbReference type="InterPro" id="IPR029466">
    <property type="entry name" value="NAM-associated_C"/>
</dbReference>
<evidence type="ECO:0000259" key="2">
    <source>
        <dbReference type="Pfam" id="PF14303"/>
    </source>
</evidence>
<dbReference type="Proteomes" id="UP001280121">
    <property type="component" value="Unassembled WGS sequence"/>
</dbReference>
<name>A0AAD9WW25_9ROSI</name>
<feature type="region of interest" description="Disordered" evidence="1">
    <location>
        <begin position="37"/>
        <end position="66"/>
    </location>
</feature>